<feature type="region of interest" description="Disordered" evidence="1">
    <location>
        <begin position="547"/>
        <end position="642"/>
    </location>
</feature>
<reference evidence="2" key="1">
    <citation type="submission" date="2021-07" db="EMBL/GenBank/DDBJ databases">
        <authorList>
            <person name="Branca A.L. A."/>
        </authorList>
    </citation>
    <scope>NUCLEOTIDE SEQUENCE</scope>
</reference>
<dbReference type="Proteomes" id="UP001152649">
    <property type="component" value="Unassembled WGS sequence"/>
</dbReference>
<feature type="compositionally biased region" description="Basic and acidic residues" evidence="1">
    <location>
        <begin position="158"/>
        <end position="177"/>
    </location>
</feature>
<sequence length="642" mass="72008">MASAIGRIQANAFGCHREAAEGVYHQHVSTPFNQLLMSPSASVQLPSTPFRHCLMGVPLPPIPASLNHHHMMSPDSVQPRPFSYTPHPSQSTSPCYEYGNELHSLVPASLSPNLYVAAAPPSTPPTSYLPSTSSLSRDFLTRGEWLIRQADETNPYRVRTEEDQARSRSPRLTDRHQGPHNLYQGMSPGYQYQYGSTNQLSHPAAHAPIISRPSERGGQQIRGYEQEENIVQTTETAPHGQESHNELRHSEHLAVVPRTSSYVTDGGLADCEEEEEEEDLQCEFAAPCRMDASPDGLHFRKVVSHVFGRNKAVTKIFPPEVWVHYCRKHYQRARYRADQWPFTQCDLLMESLRRMEEWNGVVDFELTLRRRERIRVAEATNDKSGRKEVPKSENRAVKPIRPGRKHPTAIIAPAPDWLRNCTGEHLSFDAIRDIIERIRKYMTTLRAREKEQQAQQEDPFTNTGNTDKSKSGLAIRAAAKRQSQKTHPYKLRPTPSMVRFPDIEILPNFQQWVRDAALRQRSAATPVAGNGKEVKKSKSGLALQTQASAHNTGHGITLPSRPRRPAGSNEAPRVSSASTAAVHRGRRAVIGRAGTNRGSSASQQRRSDRVFQQALDRLPRRGRKAKEEGKQGSHPGDDAAFQ</sequence>
<feature type="region of interest" description="Disordered" evidence="1">
    <location>
        <begin position="379"/>
        <end position="408"/>
    </location>
</feature>
<dbReference type="OrthoDB" id="4354445at2759"/>
<feature type="compositionally biased region" description="Basic and acidic residues" evidence="1">
    <location>
        <begin position="379"/>
        <end position="396"/>
    </location>
</feature>
<dbReference type="AlphaFoldDB" id="A0A9W4NKJ2"/>
<comment type="caution">
    <text evidence="2">The sequence shown here is derived from an EMBL/GenBank/DDBJ whole genome shotgun (WGS) entry which is preliminary data.</text>
</comment>
<keyword evidence="3" id="KW-1185">Reference proteome</keyword>
<name>A0A9W4NKJ2_9EURO</name>
<feature type="compositionally biased region" description="Basic and acidic residues" evidence="1">
    <location>
        <begin position="625"/>
        <end position="642"/>
    </location>
</feature>
<evidence type="ECO:0000313" key="2">
    <source>
        <dbReference type="EMBL" id="CAG8378334.1"/>
    </source>
</evidence>
<gene>
    <name evidence="2" type="ORF">PSALAMII_LOCUS5497</name>
</gene>
<feature type="region of interest" description="Disordered" evidence="1">
    <location>
        <begin position="156"/>
        <end position="204"/>
    </location>
</feature>
<feature type="region of interest" description="Disordered" evidence="1">
    <location>
        <begin position="448"/>
        <end position="471"/>
    </location>
</feature>
<proteinExistence type="predicted"/>
<dbReference type="EMBL" id="CAJVPG010000222">
    <property type="protein sequence ID" value="CAG8378334.1"/>
    <property type="molecule type" value="Genomic_DNA"/>
</dbReference>
<accession>A0A9W4NKJ2</accession>
<protein>
    <submittedName>
        <fullName evidence="2">Uncharacterized protein</fullName>
    </submittedName>
</protein>
<organism evidence="2 3">
    <name type="scientific">Penicillium salamii</name>
    <dbReference type="NCBI Taxonomy" id="1612424"/>
    <lineage>
        <taxon>Eukaryota</taxon>
        <taxon>Fungi</taxon>
        <taxon>Dikarya</taxon>
        <taxon>Ascomycota</taxon>
        <taxon>Pezizomycotina</taxon>
        <taxon>Eurotiomycetes</taxon>
        <taxon>Eurotiomycetidae</taxon>
        <taxon>Eurotiales</taxon>
        <taxon>Aspergillaceae</taxon>
        <taxon>Penicillium</taxon>
    </lineage>
</organism>
<evidence type="ECO:0000313" key="3">
    <source>
        <dbReference type="Proteomes" id="UP001152649"/>
    </source>
</evidence>
<evidence type="ECO:0000256" key="1">
    <source>
        <dbReference type="SAM" id="MobiDB-lite"/>
    </source>
</evidence>